<dbReference type="GO" id="GO:0005829">
    <property type="term" value="C:cytosol"/>
    <property type="evidence" value="ECO:0007669"/>
    <property type="project" value="TreeGrafter"/>
</dbReference>
<dbReference type="Proteomes" id="UP000034029">
    <property type="component" value="Chromosome"/>
</dbReference>
<comment type="similarity">
    <text evidence="1 6">Belongs to the NusB family.</text>
</comment>
<dbReference type="NCBIfam" id="TIGR01951">
    <property type="entry name" value="nusB"/>
    <property type="match status" value="1"/>
</dbReference>
<proteinExistence type="inferred from homology"/>
<keyword evidence="3 6" id="KW-0694">RNA-binding</keyword>
<dbReference type="GO" id="GO:0003723">
    <property type="term" value="F:RNA binding"/>
    <property type="evidence" value="ECO:0007669"/>
    <property type="project" value="UniProtKB-UniRule"/>
</dbReference>
<sequence>MNRHEQRKKIFQIIFQKDHDLVDLENTAFYDLYKTHEYIKRIIDFYLANKTRVDADISAHLNKYTLERIPKVERNILRTSISELLEGDSPEKVVINEAVLLAKSYGEKDSYRFINGVLKNFIRETDENPYGEQ</sequence>
<keyword evidence="2 6" id="KW-0889">Transcription antitermination</keyword>
<dbReference type="GO" id="GO:0006353">
    <property type="term" value="P:DNA-templated transcription termination"/>
    <property type="evidence" value="ECO:0007669"/>
    <property type="project" value="UniProtKB-UniRule"/>
</dbReference>
<evidence type="ECO:0000259" key="7">
    <source>
        <dbReference type="Pfam" id="PF01029"/>
    </source>
</evidence>
<accession>A0A0F7HMA8</accession>
<dbReference type="Proteomes" id="UP000183090">
    <property type="component" value="Unassembled WGS sequence"/>
</dbReference>
<dbReference type="EMBL" id="CP011366">
    <property type="protein sequence ID" value="AKG74032.1"/>
    <property type="molecule type" value="Genomic_DNA"/>
</dbReference>
<evidence type="ECO:0000256" key="3">
    <source>
        <dbReference type="ARBA" id="ARBA00022884"/>
    </source>
</evidence>
<evidence type="ECO:0000256" key="4">
    <source>
        <dbReference type="ARBA" id="ARBA00023015"/>
    </source>
</evidence>
<dbReference type="SUPFAM" id="SSF48013">
    <property type="entry name" value="NusB-like"/>
    <property type="match status" value="1"/>
</dbReference>
<feature type="domain" description="NusB/RsmB/TIM44" evidence="7">
    <location>
        <begin position="5"/>
        <end position="123"/>
    </location>
</feature>
<dbReference type="PANTHER" id="PTHR11078:SF3">
    <property type="entry name" value="ANTITERMINATION NUSB DOMAIN-CONTAINING PROTEIN"/>
    <property type="match status" value="1"/>
</dbReference>
<organism evidence="9 11">
    <name type="scientific">Salinicoccus halodurans</name>
    <dbReference type="NCBI Taxonomy" id="407035"/>
    <lineage>
        <taxon>Bacteria</taxon>
        <taxon>Bacillati</taxon>
        <taxon>Bacillota</taxon>
        <taxon>Bacilli</taxon>
        <taxon>Bacillales</taxon>
        <taxon>Staphylococcaceae</taxon>
        <taxon>Salinicoccus</taxon>
    </lineage>
</organism>
<protein>
    <recommendedName>
        <fullName evidence="6">Transcription antitermination protein NusB</fullName>
    </recommendedName>
    <alternativeName>
        <fullName evidence="6">Antitermination factor NusB</fullName>
    </alternativeName>
</protein>
<evidence type="ECO:0000313" key="8">
    <source>
        <dbReference type="EMBL" id="AKG74032.1"/>
    </source>
</evidence>
<dbReference type="GO" id="GO:0031564">
    <property type="term" value="P:transcription antitermination"/>
    <property type="evidence" value="ECO:0007669"/>
    <property type="project" value="UniProtKB-KW"/>
</dbReference>
<evidence type="ECO:0000256" key="6">
    <source>
        <dbReference type="HAMAP-Rule" id="MF_00073"/>
    </source>
</evidence>
<reference evidence="10" key="2">
    <citation type="submission" date="2015-04" db="EMBL/GenBank/DDBJ databases">
        <title>Complete genome sequence of Salinicoccus halodurans strain H3B36, isolated from the Qaidam basin of China.</title>
        <authorList>
            <person name="Ma Y."/>
            <person name="Jiang K."/>
            <person name="Xue Y."/>
        </authorList>
    </citation>
    <scope>NUCLEOTIDE SEQUENCE [LARGE SCALE GENOMIC DNA]</scope>
    <source>
        <strain evidence="10">H3B36</strain>
    </source>
</reference>
<name>A0A0F7HMA8_9STAP</name>
<comment type="function">
    <text evidence="6">Involved in transcription antitermination. Required for transcription of ribosomal RNA (rRNA) genes. Binds specifically to the boxA antiterminator sequence of the ribosomal RNA (rrn) operons.</text>
</comment>
<dbReference type="Gene3D" id="1.10.940.10">
    <property type="entry name" value="NusB-like"/>
    <property type="match status" value="1"/>
</dbReference>
<dbReference type="InterPro" id="IPR011605">
    <property type="entry name" value="NusB_fam"/>
</dbReference>
<evidence type="ECO:0000313" key="11">
    <source>
        <dbReference type="Proteomes" id="UP000183090"/>
    </source>
</evidence>
<reference evidence="9 11" key="3">
    <citation type="submission" date="2016-10" db="EMBL/GenBank/DDBJ databases">
        <authorList>
            <person name="Varghese N."/>
            <person name="Submissions S."/>
        </authorList>
    </citation>
    <scope>NUCLEOTIDE SEQUENCE [LARGE SCALE GENOMIC DNA]</scope>
    <source>
        <strain evidence="9 11">CGMCC 1.6501</strain>
    </source>
</reference>
<dbReference type="OrthoDB" id="9811381at2"/>
<dbReference type="KEGG" id="shv:AAT16_07175"/>
<dbReference type="Pfam" id="PF01029">
    <property type="entry name" value="NusB"/>
    <property type="match status" value="1"/>
</dbReference>
<keyword evidence="5 6" id="KW-0804">Transcription</keyword>
<dbReference type="InterPro" id="IPR035926">
    <property type="entry name" value="NusB-like_sf"/>
</dbReference>
<evidence type="ECO:0000313" key="9">
    <source>
        <dbReference type="EMBL" id="SFK59436.1"/>
    </source>
</evidence>
<gene>
    <name evidence="6" type="primary">nusB</name>
    <name evidence="8" type="ORF">AAT16_07175</name>
    <name evidence="9" type="ORF">SAMN05216235_0680</name>
</gene>
<evidence type="ECO:0000313" key="10">
    <source>
        <dbReference type="Proteomes" id="UP000034029"/>
    </source>
</evidence>
<reference evidence="8 10" key="1">
    <citation type="journal article" date="2015" name="Int. J. Syst. Evol. Microbiol.">
        <title>Complete genome sequence of Salinicoccus halodurans H3B36, isolated from the Qaidam Basin in China.</title>
        <authorList>
            <person name="Jiang K."/>
            <person name="Xue Y."/>
            <person name="Ma Y."/>
        </authorList>
    </citation>
    <scope>NUCLEOTIDE SEQUENCE [LARGE SCALE GENOMIC DNA]</scope>
    <source>
        <strain evidence="8 10">H3B36</strain>
    </source>
</reference>
<evidence type="ECO:0000256" key="5">
    <source>
        <dbReference type="ARBA" id="ARBA00023163"/>
    </source>
</evidence>
<keyword evidence="4 6" id="KW-0805">Transcription regulation</keyword>
<evidence type="ECO:0000256" key="1">
    <source>
        <dbReference type="ARBA" id="ARBA00005952"/>
    </source>
</evidence>
<dbReference type="InterPro" id="IPR006027">
    <property type="entry name" value="NusB_RsmB_TIM44"/>
</dbReference>
<dbReference type="RefSeq" id="WP_046790218.1">
    <property type="nucleotide sequence ID" value="NZ_CP011366.1"/>
</dbReference>
<dbReference type="EMBL" id="FOTB01000001">
    <property type="protein sequence ID" value="SFK59436.1"/>
    <property type="molecule type" value="Genomic_DNA"/>
</dbReference>
<dbReference type="HAMAP" id="MF_00073">
    <property type="entry name" value="NusB"/>
    <property type="match status" value="1"/>
</dbReference>
<evidence type="ECO:0000256" key="2">
    <source>
        <dbReference type="ARBA" id="ARBA00022814"/>
    </source>
</evidence>
<dbReference type="PANTHER" id="PTHR11078">
    <property type="entry name" value="N UTILIZATION SUBSTANCE PROTEIN B-RELATED"/>
    <property type="match status" value="1"/>
</dbReference>
<keyword evidence="10" id="KW-1185">Reference proteome</keyword>
<dbReference type="AlphaFoldDB" id="A0A0F7HMA8"/>